<dbReference type="SUPFAM" id="SSF47473">
    <property type="entry name" value="EF-hand"/>
    <property type="match status" value="1"/>
</dbReference>
<dbReference type="PANTHER" id="PTHR23055">
    <property type="entry name" value="CALCIUM BINDING PROTEINS"/>
    <property type="match status" value="1"/>
</dbReference>
<dbReference type="CDD" id="cd02340">
    <property type="entry name" value="ZZ_NBR1_like"/>
    <property type="match status" value="1"/>
</dbReference>
<reference evidence="10" key="1">
    <citation type="journal article" date="2020" name="Stud. Mycol.">
        <title>101 Dothideomycetes genomes: a test case for predicting lifestyles and emergence of pathogens.</title>
        <authorList>
            <person name="Haridas S."/>
            <person name="Albert R."/>
            <person name="Binder M."/>
            <person name="Bloem J."/>
            <person name="Labutti K."/>
            <person name="Salamov A."/>
            <person name="Andreopoulos B."/>
            <person name="Baker S."/>
            <person name="Barry K."/>
            <person name="Bills G."/>
            <person name="Bluhm B."/>
            <person name="Cannon C."/>
            <person name="Castanera R."/>
            <person name="Culley D."/>
            <person name="Daum C."/>
            <person name="Ezra D."/>
            <person name="Gonzalez J."/>
            <person name="Henrissat B."/>
            <person name="Kuo A."/>
            <person name="Liang C."/>
            <person name="Lipzen A."/>
            <person name="Lutzoni F."/>
            <person name="Magnuson J."/>
            <person name="Mondo S."/>
            <person name="Nolan M."/>
            <person name="Ohm R."/>
            <person name="Pangilinan J."/>
            <person name="Park H.-J."/>
            <person name="Ramirez L."/>
            <person name="Alfaro M."/>
            <person name="Sun H."/>
            <person name="Tritt A."/>
            <person name="Yoshinaga Y."/>
            <person name="Zwiers L.-H."/>
            <person name="Turgeon B."/>
            <person name="Goodwin S."/>
            <person name="Spatafora J."/>
            <person name="Crous P."/>
            <person name="Grigoriev I."/>
        </authorList>
    </citation>
    <scope>NUCLEOTIDE SEQUENCE</scope>
    <source>
        <strain evidence="10">CBS 175.79</strain>
    </source>
</reference>
<dbReference type="Proteomes" id="UP000799778">
    <property type="component" value="Unassembled WGS sequence"/>
</dbReference>
<keyword evidence="4" id="KW-0862">Zinc</keyword>
<evidence type="ECO:0000256" key="5">
    <source>
        <dbReference type="ARBA" id="ARBA00022837"/>
    </source>
</evidence>
<dbReference type="InterPro" id="IPR002048">
    <property type="entry name" value="EF_hand_dom"/>
</dbReference>
<dbReference type="InterPro" id="IPR018247">
    <property type="entry name" value="EF_Hand_1_Ca_BS"/>
</dbReference>
<dbReference type="InterPro" id="IPR028846">
    <property type="entry name" value="Recoverin"/>
</dbReference>
<dbReference type="PRINTS" id="PR00450">
    <property type="entry name" value="RECOVERIN"/>
</dbReference>
<dbReference type="PROSITE" id="PS00018">
    <property type="entry name" value="EF_HAND_1"/>
    <property type="match status" value="2"/>
</dbReference>
<evidence type="ECO:0000256" key="1">
    <source>
        <dbReference type="ARBA" id="ARBA00022723"/>
    </source>
</evidence>
<proteinExistence type="predicted"/>
<protein>
    <recommendedName>
        <fullName evidence="12">EF-hand</fullName>
    </recommendedName>
</protein>
<dbReference type="SMART" id="SM00054">
    <property type="entry name" value="EFh"/>
    <property type="match status" value="2"/>
</dbReference>
<dbReference type="InterPro" id="IPR011992">
    <property type="entry name" value="EF-hand-dom_pair"/>
</dbReference>
<keyword evidence="5" id="KW-0106">Calcium</keyword>
<evidence type="ECO:0000256" key="6">
    <source>
        <dbReference type="PROSITE-ProRule" id="PRU00228"/>
    </source>
</evidence>
<dbReference type="GeneID" id="54284161"/>
<dbReference type="GO" id="GO:0005829">
    <property type="term" value="C:cytosol"/>
    <property type="evidence" value="ECO:0007669"/>
    <property type="project" value="TreeGrafter"/>
</dbReference>
<dbReference type="InterPro" id="IPR000433">
    <property type="entry name" value="Znf_ZZ"/>
</dbReference>
<feature type="region of interest" description="Disordered" evidence="7">
    <location>
        <begin position="176"/>
        <end position="196"/>
    </location>
</feature>
<dbReference type="SUPFAM" id="SSF57850">
    <property type="entry name" value="RING/U-box"/>
    <property type="match status" value="1"/>
</dbReference>
<organism evidence="10 11">
    <name type="scientific">Aaosphaeria arxii CBS 175.79</name>
    <dbReference type="NCBI Taxonomy" id="1450172"/>
    <lineage>
        <taxon>Eukaryota</taxon>
        <taxon>Fungi</taxon>
        <taxon>Dikarya</taxon>
        <taxon>Ascomycota</taxon>
        <taxon>Pezizomycotina</taxon>
        <taxon>Dothideomycetes</taxon>
        <taxon>Pleosporomycetidae</taxon>
        <taxon>Pleosporales</taxon>
        <taxon>Pleosporales incertae sedis</taxon>
        <taxon>Aaosphaeria</taxon>
    </lineage>
</organism>
<feature type="region of interest" description="Disordered" evidence="7">
    <location>
        <begin position="949"/>
        <end position="968"/>
    </location>
</feature>
<dbReference type="SMART" id="SM00291">
    <property type="entry name" value="ZnF_ZZ"/>
    <property type="match status" value="1"/>
</dbReference>
<dbReference type="RefSeq" id="XP_033390303.1">
    <property type="nucleotide sequence ID" value="XM_033526764.1"/>
</dbReference>
<feature type="region of interest" description="Disordered" evidence="7">
    <location>
        <begin position="480"/>
        <end position="521"/>
    </location>
</feature>
<name>A0A6A5YBG9_9PLEO</name>
<evidence type="ECO:0000256" key="2">
    <source>
        <dbReference type="ARBA" id="ARBA00022737"/>
    </source>
</evidence>
<keyword evidence="3 6" id="KW-0863">Zinc-finger</keyword>
<dbReference type="CDD" id="cd00051">
    <property type="entry name" value="EFh"/>
    <property type="match status" value="1"/>
</dbReference>
<dbReference type="OrthoDB" id="2122982at2759"/>
<dbReference type="EMBL" id="ML978066">
    <property type="protein sequence ID" value="KAF2021964.1"/>
    <property type="molecule type" value="Genomic_DNA"/>
</dbReference>
<dbReference type="PROSITE" id="PS50222">
    <property type="entry name" value="EF_HAND_2"/>
    <property type="match status" value="2"/>
</dbReference>
<dbReference type="GO" id="GO:0016020">
    <property type="term" value="C:membrane"/>
    <property type="evidence" value="ECO:0007669"/>
    <property type="project" value="TreeGrafter"/>
</dbReference>
<dbReference type="InterPro" id="IPR043145">
    <property type="entry name" value="Znf_ZZ_sf"/>
</dbReference>
<evidence type="ECO:0008006" key="12">
    <source>
        <dbReference type="Google" id="ProtNLM"/>
    </source>
</evidence>
<feature type="region of interest" description="Disordered" evidence="7">
    <location>
        <begin position="564"/>
        <end position="606"/>
    </location>
</feature>
<feature type="domain" description="ZZ-type" evidence="8">
    <location>
        <begin position="241"/>
        <end position="293"/>
    </location>
</feature>
<keyword evidence="1" id="KW-0479">Metal-binding</keyword>
<evidence type="ECO:0000313" key="11">
    <source>
        <dbReference type="Proteomes" id="UP000799778"/>
    </source>
</evidence>
<evidence type="ECO:0000256" key="7">
    <source>
        <dbReference type="SAM" id="MobiDB-lite"/>
    </source>
</evidence>
<sequence>MPTTNPIALSRYRPAILVVTGAAAAYTAYLLYSSVLAQDSSTTDTSLHRSNAIRRPPQRPRSAHIVSQIEQIEDEGQPLGAIDFFGAQIELNTRHLCTPDELRLLASEIHPEASREQVEYQIEQLYDVCLDRILGIVFHNGPLTTADTDAVSDALLNIVPNDRLVTQALERYSSNGGAGNRTNISAMDPSGLGDRESLPATELEWQSDGLSDDELDDHEQTLQRTLYHIAEDRARQEGVIHRGITCNGCDTKPIRGIRWHCANCNDFDLCSDCKATNSHIKTHIFYEVRIPLPNLGLPKQDAMYPGRPHLMSLSVTSALKKRLVEQTGKDYEEIEALWDTFTCLASVEWEEDPNKIGWAIDRRGFNQAFIPRYSSFMSAPNLVYDRIFAYYDSDRNGRIGFEEFVLGLAGLHSRDTTIKSRIVFNGYDMDGDGYISRKDVLRIFRAFYAIEREATRNYLSENAEELSLSGGFDTIHSSQPLGSAFTRNGIPDPRPQQRQNKVPDDEVGSGPILGEDMDDTEDREEIIRLTAPGTNVGRRTNAREDEAVSERWLRRRFYIDEEEGFHRPSGVGESDPLGDEDEAAEPTASPTPDPGRTLGSRSSSRVRFQDDVDFEIRSNASTSSRPVGERWGGFEIPKPEKDLGKDILYQITQQGFNELLNSMFQEKEDNALDAVATRPKRRTLVTQIDQVTKEFHEEDVLNKAMYYLGVFRYSKFILMRLTEDQDSIGPLIEDLISLDLYQDEVEEHLSEIILDLEEAVVEFFNKLPGTYKKEATPWDLWKAKLLRMQLHREIVDAFIELAIGQGWLSSTPSSSAASVCAEVHDHSYQTEPLPYRDPTMPQFRPNSLEDLPTTQAPMSGSSDCDDSVTSSMLDVTRDEFNEVTYIHYSHRRGPFFIIAAPGFENGSSSGESTPPGQPVSLRTAQDGSEFIQVHSSTGEDTLMDAEAFHNREQPPPPDEPTNTEEGTPLDAQFADEPCIFLLSIAPDNSGLDIDIRAASHCMPWEQENTQKPLENKIRVEALNEDSPLHLTLLASMQTVEDEINERKGMGLLSYEEFEYVLTECGSMRFLEAWLDWVSF</sequence>
<evidence type="ECO:0000259" key="8">
    <source>
        <dbReference type="PROSITE" id="PS50135"/>
    </source>
</evidence>
<dbReference type="PANTHER" id="PTHR23055:SF187">
    <property type="entry name" value="EF HAND DOMAIN PROTEIN (AFU_ORTHOLOGUE AFUA_6G07310)"/>
    <property type="match status" value="1"/>
</dbReference>
<feature type="domain" description="EF-hand" evidence="9">
    <location>
        <begin position="415"/>
        <end position="450"/>
    </location>
</feature>
<dbReference type="Gene3D" id="1.10.238.10">
    <property type="entry name" value="EF-hand"/>
    <property type="match status" value="1"/>
</dbReference>
<dbReference type="GO" id="GO:0008270">
    <property type="term" value="F:zinc ion binding"/>
    <property type="evidence" value="ECO:0007669"/>
    <property type="project" value="UniProtKB-KW"/>
</dbReference>
<evidence type="ECO:0000256" key="4">
    <source>
        <dbReference type="ARBA" id="ARBA00022833"/>
    </source>
</evidence>
<feature type="domain" description="EF-hand" evidence="9">
    <location>
        <begin position="379"/>
        <end position="414"/>
    </location>
</feature>
<accession>A0A6A5YBG9</accession>
<gene>
    <name evidence="10" type="ORF">BU24DRAFT_417610</name>
</gene>
<dbReference type="GO" id="GO:0005509">
    <property type="term" value="F:calcium ion binding"/>
    <property type="evidence" value="ECO:0007669"/>
    <property type="project" value="InterPro"/>
</dbReference>
<keyword evidence="11" id="KW-1185">Reference proteome</keyword>
<evidence type="ECO:0000259" key="9">
    <source>
        <dbReference type="PROSITE" id="PS50222"/>
    </source>
</evidence>
<dbReference type="PROSITE" id="PS50135">
    <property type="entry name" value="ZF_ZZ_2"/>
    <property type="match status" value="1"/>
</dbReference>
<feature type="compositionally biased region" description="Polar residues" evidence="7">
    <location>
        <begin position="176"/>
        <end position="185"/>
    </location>
</feature>
<evidence type="ECO:0000256" key="3">
    <source>
        <dbReference type="ARBA" id="ARBA00022771"/>
    </source>
</evidence>
<dbReference type="Gene3D" id="3.30.60.90">
    <property type="match status" value="1"/>
</dbReference>
<keyword evidence="2" id="KW-0677">Repeat</keyword>
<evidence type="ECO:0000313" key="10">
    <source>
        <dbReference type="EMBL" id="KAF2021964.1"/>
    </source>
</evidence>
<dbReference type="Pfam" id="PF00569">
    <property type="entry name" value="ZZ"/>
    <property type="match status" value="1"/>
</dbReference>
<dbReference type="AlphaFoldDB" id="A0A6A5YBG9"/>
<feature type="region of interest" description="Disordered" evidence="7">
    <location>
        <begin position="617"/>
        <end position="636"/>
    </location>
</feature>
<dbReference type="PROSITE" id="PS01357">
    <property type="entry name" value="ZF_ZZ_1"/>
    <property type="match status" value="1"/>
</dbReference>